<dbReference type="OrthoDB" id="185373at2759"/>
<evidence type="ECO:0008006" key="5">
    <source>
        <dbReference type="Google" id="ProtNLM"/>
    </source>
</evidence>
<organism evidence="3 4">
    <name type="scientific">Choanephora cucurbitarum</name>
    <dbReference type="NCBI Taxonomy" id="101091"/>
    <lineage>
        <taxon>Eukaryota</taxon>
        <taxon>Fungi</taxon>
        <taxon>Fungi incertae sedis</taxon>
        <taxon>Mucoromycota</taxon>
        <taxon>Mucoromycotina</taxon>
        <taxon>Mucoromycetes</taxon>
        <taxon>Mucorales</taxon>
        <taxon>Mucorineae</taxon>
        <taxon>Choanephoraceae</taxon>
        <taxon>Choanephoroideae</taxon>
        <taxon>Choanephora</taxon>
    </lineage>
</organism>
<keyword evidence="1" id="KW-0677">Repeat</keyword>
<dbReference type="InterPro" id="IPR011990">
    <property type="entry name" value="TPR-like_helical_dom_sf"/>
</dbReference>
<evidence type="ECO:0000256" key="2">
    <source>
        <dbReference type="PROSITE-ProRule" id="PRU00708"/>
    </source>
</evidence>
<dbReference type="SUPFAM" id="SSF81901">
    <property type="entry name" value="HCP-like"/>
    <property type="match status" value="1"/>
</dbReference>
<name>A0A1C7NGV3_9FUNG</name>
<dbReference type="Gene3D" id="1.25.40.10">
    <property type="entry name" value="Tetratricopeptide repeat domain"/>
    <property type="match status" value="3"/>
</dbReference>
<evidence type="ECO:0000313" key="4">
    <source>
        <dbReference type="Proteomes" id="UP000093000"/>
    </source>
</evidence>
<dbReference type="Pfam" id="PF13041">
    <property type="entry name" value="PPR_2"/>
    <property type="match status" value="3"/>
</dbReference>
<accession>A0A1C7NGV3</accession>
<proteinExistence type="predicted"/>
<dbReference type="PROSITE" id="PS51375">
    <property type="entry name" value="PPR"/>
    <property type="match status" value="4"/>
</dbReference>
<reference evidence="3 4" key="1">
    <citation type="submission" date="2016-03" db="EMBL/GenBank/DDBJ databases">
        <title>Choanephora cucurbitarum.</title>
        <authorList>
            <person name="Min B."/>
            <person name="Park H."/>
            <person name="Park J.-H."/>
            <person name="Shin H.-D."/>
            <person name="Choi I.-G."/>
        </authorList>
    </citation>
    <scope>NUCLEOTIDE SEQUENCE [LARGE SCALE GENOMIC DNA]</scope>
    <source>
        <strain evidence="3 4">KUS-F28377</strain>
    </source>
</reference>
<comment type="caution">
    <text evidence="3">The sequence shown here is derived from an EMBL/GenBank/DDBJ whole genome shotgun (WGS) entry which is preliminary data.</text>
</comment>
<dbReference type="NCBIfam" id="TIGR00756">
    <property type="entry name" value="PPR"/>
    <property type="match status" value="3"/>
</dbReference>
<dbReference type="SUPFAM" id="SSF48452">
    <property type="entry name" value="TPR-like"/>
    <property type="match status" value="1"/>
</dbReference>
<keyword evidence="4" id="KW-1185">Reference proteome</keyword>
<protein>
    <recommendedName>
        <fullName evidence="5">Pentacotripeptide-repeat region of PRORP domain-containing protein</fullName>
    </recommendedName>
</protein>
<dbReference type="PANTHER" id="PTHR47939">
    <property type="entry name" value="MEMBRANE-ASSOCIATED SALT-INDUCIBLE PROTEIN-LIKE"/>
    <property type="match status" value="1"/>
</dbReference>
<dbReference type="InParanoid" id="A0A1C7NGV3"/>
<sequence>MRPALNITSTTTRRAKSTQCVFRPCCFALNTRHPTKPLPLPQRLFPWFLDTRGNRSMATTSTATLPTLNNHRPHARDFNKDLDLDSLLTYLASHTLSPKTIFKLLRSALYNAVQYDALKAWVIYQAMLDYRVNGYLKSNHYGHLLCVLKYGDSVETVPHMLEILQQMPSDQFSGYHLSQVLFAMSRQGQAKEACTLIKTYPNIELTANHYHSLAIALKHAIKQNPDHDLMEQVTQLMLEGMQHVTLSSSTLNTMISVLAINPHHQRTLDFLKAMENASSKKDEKGPYNVYIYTSLIAGFARKGDTKSAQQLFDQMIQHNVKPTQVTYGALMEAYGRLGDFKTAQSLLEQAEKRFRKPNAVMYTSLLVNAIRHSDPIAYEIEQQIQQRLKPQEIDTMLRTALMWLSAQRNVDQARKTLSTLSPESIHPIMLHHLMTAYGQKGDKANVIEIYQMLRQNNTASARSKHLLARALFYCRDVPAAMQVFLSMRSQSIPDQVTCAMVIQGLVMNREAELAWRLFRSLQQQGIEPSVRAYTSILKMLGHVEQMKKPNIVVPEKVTTEALAIFRRLTGFTEPHVYTYTTLIACFAKHDLNRAITIFDHMCTQQVAPTVETYTALLQGCAIFRNSQMALNVFHHMCSRQIEPNAVTWRYLLKSLLRSRADKAQIDRIGDMARKNLIQQQQ</sequence>
<dbReference type="InterPro" id="IPR050667">
    <property type="entry name" value="PPR-containing_protein"/>
</dbReference>
<dbReference type="PANTHER" id="PTHR47939:SF13">
    <property type="entry name" value="OS03G0201400 PROTEIN"/>
    <property type="match status" value="1"/>
</dbReference>
<dbReference type="InterPro" id="IPR002885">
    <property type="entry name" value="PPR_rpt"/>
</dbReference>
<feature type="repeat" description="PPR" evidence="2">
    <location>
        <begin position="288"/>
        <end position="322"/>
    </location>
</feature>
<dbReference type="EMBL" id="LUGH01000198">
    <property type="protein sequence ID" value="OBZ87776.1"/>
    <property type="molecule type" value="Genomic_DNA"/>
</dbReference>
<dbReference type="AlphaFoldDB" id="A0A1C7NGV3"/>
<gene>
    <name evidence="3" type="ORF">A0J61_04179</name>
</gene>
<evidence type="ECO:0000256" key="1">
    <source>
        <dbReference type="ARBA" id="ARBA00022737"/>
    </source>
</evidence>
<evidence type="ECO:0000313" key="3">
    <source>
        <dbReference type="EMBL" id="OBZ87776.1"/>
    </source>
</evidence>
<feature type="repeat" description="PPR" evidence="2">
    <location>
        <begin position="323"/>
        <end position="357"/>
    </location>
</feature>
<feature type="repeat" description="PPR" evidence="2">
    <location>
        <begin position="494"/>
        <end position="528"/>
    </location>
</feature>
<dbReference type="Proteomes" id="UP000093000">
    <property type="component" value="Unassembled WGS sequence"/>
</dbReference>
<dbReference type="STRING" id="101091.A0A1C7NGV3"/>
<feature type="repeat" description="PPR" evidence="2">
    <location>
        <begin position="609"/>
        <end position="643"/>
    </location>
</feature>